<dbReference type="PIRSF" id="PIRSF015894">
    <property type="entry name" value="Skb1_MeTrfase"/>
    <property type="match status" value="1"/>
</dbReference>
<organism evidence="11 12">
    <name type="scientific">Chrysodeixis includens</name>
    <name type="common">Soybean looper</name>
    <name type="synonym">Pseudoplusia includens</name>
    <dbReference type="NCBI Taxonomy" id="689277"/>
    <lineage>
        <taxon>Eukaryota</taxon>
        <taxon>Metazoa</taxon>
        <taxon>Ecdysozoa</taxon>
        <taxon>Arthropoda</taxon>
        <taxon>Hexapoda</taxon>
        <taxon>Insecta</taxon>
        <taxon>Pterygota</taxon>
        <taxon>Neoptera</taxon>
        <taxon>Endopterygota</taxon>
        <taxon>Lepidoptera</taxon>
        <taxon>Glossata</taxon>
        <taxon>Ditrysia</taxon>
        <taxon>Noctuoidea</taxon>
        <taxon>Noctuidae</taxon>
        <taxon>Plusiinae</taxon>
        <taxon>Chrysodeixis</taxon>
    </lineage>
</organism>
<evidence type="ECO:0000256" key="5">
    <source>
        <dbReference type="PIRSR" id="PIRSR015894-1"/>
    </source>
</evidence>
<dbReference type="Pfam" id="PF17286">
    <property type="entry name" value="PRMT5_C"/>
    <property type="match status" value="2"/>
</dbReference>
<evidence type="ECO:0000259" key="8">
    <source>
        <dbReference type="Pfam" id="PF05185"/>
    </source>
</evidence>
<feature type="site" description="Critical for specifying symmetric addition of methyl groups" evidence="7">
    <location>
        <position position="311"/>
    </location>
</feature>
<evidence type="ECO:0000313" key="12">
    <source>
        <dbReference type="Proteomes" id="UP001154114"/>
    </source>
</evidence>
<dbReference type="InterPro" id="IPR029063">
    <property type="entry name" value="SAM-dependent_MTases_sf"/>
</dbReference>
<dbReference type="PANTHER" id="PTHR10738">
    <property type="entry name" value="PROTEIN ARGININE N-METHYLTRANSFERASE 5"/>
    <property type="match status" value="1"/>
</dbReference>
<dbReference type="Gene3D" id="3.20.20.150">
    <property type="entry name" value="Divalent-metal-dependent TIM barrel enzymes"/>
    <property type="match status" value="1"/>
</dbReference>
<dbReference type="InterPro" id="IPR035075">
    <property type="entry name" value="PRMT5"/>
</dbReference>
<dbReference type="GO" id="GO:0005829">
    <property type="term" value="C:cytosol"/>
    <property type="evidence" value="ECO:0007669"/>
    <property type="project" value="TreeGrafter"/>
</dbReference>
<dbReference type="Gene3D" id="2.70.160.11">
    <property type="entry name" value="Hnrnp arginine n-methyltransferase1"/>
    <property type="match status" value="1"/>
</dbReference>
<dbReference type="OrthoDB" id="1368803at2759"/>
<dbReference type="InterPro" id="IPR035248">
    <property type="entry name" value="PRMT5_C"/>
</dbReference>
<feature type="binding site" evidence="6">
    <location>
        <begin position="317"/>
        <end position="318"/>
    </location>
    <ligand>
        <name>S-adenosyl-L-methionine</name>
        <dbReference type="ChEBI" id="CHEBI:59789"/>
    </ligand>
</feature>
<keyword evidence="3 4" id="KW-0949">S-adenosyl-L-methionine</keyword>
<dbReference type="GO" id="GO:0005634">
    <property type="term" value="C:nucleus"/>
    <property type="evidence" value="ECO:0007669"/>
    <property type="project" value="TreeGrafter"/>
</dbReference>
<dbReference type="Proteomes" id="UP001154114">
    <property type="component" value="Chromosome 3"/>
</dbReference>
<dbReference type="PANTHER" id="PTHR10738:SF0">
    <property type="entry name" value="PROTEIN ARGININE N-METHYLTRANSFERASE 5"/>
    <property type="match status" value="1"/>
</dbReference>
<protein>
    <recommendedName>
        <fullName evidence="4">Protein arginine N-methyltransferase</fullName>
    </recommendedName>
</protein>
<keyword evidence="12" id="KW-1185">Reference proteome</keyword>
<dbReference type="Pfam" id="PF17285">
    <property type="entry name" value="PRMT5_TIM"/>
    <property type="match status" value="1"/>
</dbReference>
<keyword evidence="1 4" id="KW-0489">Methyltransferase</keyword>
<feature type="binding site" evidence="6">
    <location>
        <position position="308"/>
    </location>
    <ligand>
        <name>S-adenosyl-L-methionine</name>
        <dbReference type="ChEBI" id="CHEBI:59789"/>
    </ligand>
</feature>
<dbReference type="GO" id="GO:0032259">
    <property type="term" value="P:methylation"/>
    <property type="evidence" value="ECO:0007669"/>
    <property type="project" value="UniProtKB-KW"/>
</dbReference>
<evidence type="ECO:0000256" key="3">
    <source>
        <dbReference type="ARBA" id="ARBA00022691"/>
    </source>
</evidence>
<feature type="domain" description="PRMT5 TIM barrel" evidence="9">
    <location>
        <begin position="29"/>
        <end position="271"/>
    </location>
</feature>
<comment type="similarity">
    <text evidence="4">Belongs to the class I-like SAM-binding methyltransferase superfamily.</text>
</comment>
<proteinExistence type="inferred from homology"/>
<evidence type="ECO:0000256" key="4">
    <source>
        <dbReference type="PIRNR" id="PIRNR015894"/>
    </source>
</evidence>
<feature type="active site" description="Proton donor/acceptor" evidence="5">
    <location>
        <position position="446"/>
    </location>
</feature>
<dbReference type="Pfam" id="PF05185">
    <property type="entry name" value="PRMT5"/>
    <property type="match status" value="1"/>
</dbReference>
<dbReference type="EMBL" id="LR824006">
    <property type="protein sequence ID" value="CAD0195574.1"/>
    <property type="molecule type" value="Genomic_DNA"/>
</dbReference>
<dbReference type="SUPFAM" id="SSF53335">
    <property type="entry name" value="S-adenosyl-L-methionine-dependent methyltransferases"/>
    <property type="match status" value="1"/>
</dbReference>
<feature type="domain" description="PRMT5 arginine-N-methyltransferase" evidence="8">
    <location>
        <begin position="284"/>
        <end position="466"/>
    </location>
</feature>
<evidence type="ECO:0000256" key="1">
    <source>
        <dbReference type="ARBA" id="ARBA00022603"/>
    </source>
</evidence>
<keyword evidence="2 4" id="KW-0808">Transferase</keyword>
<feature type="binding site" evidence="6">
    <location>
        <begin position="421"/>
        <end position="422"/>
    </location>
    <ligand>
        <name>S-adenosyl-L-methionine</name>
        <dbReference type="ChEBI" id="CHEBI:59789"/>
    </ligand>
</feature>
<evidence type="ECO:0000313" key="11">
    <source>
        <dbReference type="EMBL" id="CAD0195574.1"/>
    </source>
</evidence>
<dbReference type="InterPro" id="IPR035247">
    <property type="entry name" value="PRMT5_TIM"/>
</dbReference>
<feature type="active site" description="Proton donor/acceptor" evidence="5">
    <location>
        <position position="437"/>
    </location>
</feature>
<accession>A0A9N8KU20</accession>
<evidence type="ECO:0000256" key="2">
    <source>
        <dbReference type="ARBA" id="ARBA00022679"/>
    </source>
</evidence>
<evidence type="ECO:0000259" key="9">
    <source>
        <dbReference type="Pfam" id="PF17285"/>
    </source>
</evidence>
<evidence type="ECO:0000256" key="6">
    <source>
        <dbReference type="PIRSR" id="PIRSR015894-2"/>
    </source>
</evidence>
<dbReference type="GO" id="GO:0016274">
    <property type="term" value="F:protein-arginine N-methyltransferase activity"/>
    <property type="evidence" value="ECO:0007669"/>
    <property type="project" value="InterPro"/>
</dbReference>
<dbReference type="AlphaFoldDB" id="A0A9N8KU20"/>
<feature type="binding site" evidence="6">
    <location>
        <position position="393"/>
    </location>
    <ligand>
        <name>S-adenosyl-L-methionine</name>
        <dbReference type="ChEBI" id="CHEBI:59789"/>
    </ligand>
</feature>
<name>A0A9N8KU20_CHRIL</name>
<dbReference type="PROSITE" id="PS51678">
    <property type="entry name" value="SAM_MT_PRMT"/>
    <property type="match status" value="1"/>
</dbReference>
<dbReference type="Gene3D" id="3.40.50.150">
    <property type="entry name" value="Vaccinia Virus protein VP39"/>
    <property type="match status" value="1"/>
</dbReference>
<reference evidence="11" key="1">
    <citation type="submission" date="2021-12" db="EMBL/GenBank/DDBJ databases">
        <authorList>
            <person name="King R."/>
        </authorList>
    </citation>
    <scope>NUCLEOTIDE SEQUENCE</scope>
</reference>
<sequence length="684" mass="77595">MSQQEISCGLEYISTPDLQACLTEALRCNYSFIVSPIVHPRFRRPCSVAGKVGGFTRSDMILSPQDWTSRMVGKLSPYLDVDSSSAVVRQRHEDCLNEELKYCRGLGLPAIMLAVHGRNTNNLARILNSYYETSYHPSLIWAQVPMTCSKTMKKCVDSESGDDAAAWDEPWLWWSKFHERLEWDKRVGVALELSADLPSEEIIKRWLGEPVKAIIVPTSIFHNNKKGYPVLSRAHQQLVVSLVEHEAQVIVSGARRSNVEFYLQYLYRIWKRRPYLGDDPMLSYARGWEDYLQTPLQPLADNLDTHTYNVFEKDPIKYDQYQKAIAQALTDLQKGPPEKINTDIITNEIGQGDTDKKKTVTVMVLGAGRGPLVRATLNAADITNSKVKVVAVEKNPCAVVVLAAQVREVWRDRDVVVIPGDMRHINLSPKADIIVSELLGSWGDNELSPECLDGAAGLLKPGGISIPCEYKSYVAPISSPRLWAAARAAPSVSPNQKDKNLETLWVVYMQNKHDIAETKLVFTFEHPAKGARDHEGQELTDYRGLPLTDNRRSETLTWEVEQDNVMHGFGGYFDCSLYGKEMISIVPSTHSPGMISWFPVFIPIKVFNSVNIYMMKYDSFTNKIILYHIFHFQTPLRVHKGEIITAKFWRCIDSRRVWYEWIVEVGNRTTSLHNPNGRSSEMLL</sequence>
<evidence type="ECO:0000256" key="7">
    <source>
        <dbReference type="PIRSR" id="PIRSR015894-3"/>
    </source>
</evidence>
<dbReference type="FunFam" id="3.20.20.150:FF:000008">
    <property type="entry name" value="Protein arginine N-methyltransferase 5"/>
    <property type="match status" value="1"/>
</dbReference>
<feature type="domain" description="PRMT5 oligomerisation" evidence="10">
    <location>
        <begin position="469"/>
        <end position="607"/>
    </location>
</feature>
<gene>
    <name evidence="11" type="ORF">CINC_LOCUS9527</name>
</gene>
<dbReference type="InterPro" id="IPR025799">
    <property type="entry name" value="Arg_MeTrfase"/>
</dbReference>
<dbReference type="GO" id="GO:0006355">
    <property type="term" value="P:regulation of DNA-templated transcription"/>
    <property type="evidence" value="ECO:0007669"/>
    <property type="project" value="TreeGrafter"/>
</dbReference>
<feature type="domain" description="PRMT5 oligomerisation" evidence="10">
    <location>
        <begin position="629"/>
        <end position="681"/>
    </location>
</feature>
<evidence type="ECO:0000259" key="10">
    <source>
        <dbReference type="Pfam" id="PF17286"/>
    </source>
</evidence>
<dbReference type="InterPro" id="IPR007857">
    <property type="entry name" value="Arg_MeTrfase_PRMT5"/>
</dbReference>